<dbReference type="GO" id="GO:0003729">
    <property type="term" value="F:mRNA binding"/>
    <property type="evidence" value="ECO:0007669"/>
    <property type="project" value="TreeGrafter"/>
</dbReference>
<feature type="compositionally biased region" description="Low complexity" evidence="3">
    <location>
        <begin position="1"/>
        <end position="18"/>
    </location>
</feature>
<dbReference type="PANTHER" id="PTHR12789">
    <property type="entry name" value="DENSITY-REGULATED PROTEIN HOMOLOG"/>
    <property type="match status" value="1"/>
</dbReference>
<comment type="caution">
    <text evidence="5">The sequence shown here is derived from an EMBL/GenBank/DDBJ whole genome shotgun (WGS) entry which is preliminary data.</text>
</comment>
<dbReference type="SUPFAM" id="SSF55159">
    <property type="entry name" value="eIF1-like"/>
    <property type="match status" value="1"/>
</dbReference>
<dbReference type="InterPro" id="IPR001950">
    <property type="entry name" value="SUI1"/>
</dbReference>
<dbReference type="Gene3D" id="3.30.780.10">
    <property type="entry name" value="SUI1-like domain"/>
    <property type="match status" value="1"/>
</dbReference>
<dbReference type="GO" id="GO:0001731">
    <property type="term" value="P:formation of translation preinitiation complex"/>
    <property type="evidence" value="ECO:0007669"/>
    <property type="project" value="TreeGrafter"/>
</dbReference>
<feature type="compositionally biased region" description="Basic and acidic residues" evidence="3">
    <location>
        <begin position="99"/>
        <end position="110"/>
    </location>
</feature>
<dbReference type="InterPro" id="IPR048517">
    <property type="entry name" value="DENR_N"/>
</dbReference>
<gene>
    <name evidence="5" type="ORF">DdX_01198</name>
</gene>
<feature type="domain" description="SUI1" evidence="4">
    <location>
        <begin position="114"/>
        <end position="181"/>
    </location>
</feature>
<dbReference type="PANTHER" id="PTHR12789:SF0">
    <property type="entry name" value="DENSITY-REGULATED PROTEIN"/>
    <property type="match status" value="1"/>
</dbReference>
<name>A0AAD4NK45_9BILA</name>
<evidence type="ECO:0000313" key="5">
    <source>
        <dbReference type="EMBL" id="KAI1728984.1"/>
    </source>
</evidence>
<feature type="region of interest" description="Disordered" evidence="3">
    <location>
        <begin position="1"/>
        <end position="21"/>
    </location>
</feature>
<evidence type="ECO:0000256" key="2">
    <source>
        <dbReference type="RuleBase" id="RU361273"/>
    </source>
</evidence>
<dbReference type="InterPro" id="IPR005873">
    <property type="entry name" value="DENR_eukaryotes"/>
</dbReference>
<dbReference type="EMBL" id="JAKKPZ010000001">
    <property type="protein sequence ID" value="KAI1728984.1"/>
    <property type="molecule type" value="Genomic_DNA"/>
</dbReference>
<dbReference type="NCBIfam" id="TIGR01159">
    <property type="entry name" value="DRP1"/>
    <property type="match status" value="1"/>
</dbReference>
<dbReference type="AlphaFoldDB" id="A0AAD4NK45"/>
<evidence type="ECO:0000256" key="3">
    <source>
        <dbReference type="SAM" id="MobiDB-lite"/>
    </source>
</evidence>
<dbReference type="FunFam" id="3.30.780.10:FF:000004">
    <property type="entry name" value="density-regulated protein-like"/>
    <property type="match status" value="1"/>
</dbReference>
<sequence>MSEVDSMPPSSDSPSISVTAETAGPQPGVAYPLKVHYCGECTMPIEYCEYSGQLDKCRQWLNINLPELVDQLNLGVLDASQDEKKHQKRGGKGTSKTVTKTDKPATDKAPKQKITVQRAPRSKTKSVTVIKGLTTCGIDLKVASKFFSSRFACGSSVTGGDEIVIQGDVKDDLFDVIPEKWKQVSEDVIEDLGDQKR</sequence>
<organism evidence="5 6">
    <name type="scientific">Ditylenchus destructor</name>
    <dbReference type="NCBI Taxonomy" id="166010"/>
    <lineage>
        <taxon>Eukaryota</taxon>
        <taxon>Metazoa</taxon>
        <taxon>Ecdysozoa</taxon>
        <taxon>Nematoda</taxon>
        <taxon>Chromadorea</taxon>
        <taxon>Rhabditida</taxon>
        <taxon>Tylenchina</taxon>
        <taxon>Tylenchomorpha</taxon>
        <taxon>Sphaerularioidea</taxon>
        <taxon>Anguinidae</taxon>
        <taxon>Anguininae</taxon>
        <taxon>Ditylenchus</taxon>
    </lineage>
</organism>
<protein>
    <recommendedName>
        <fullName evidence="2">Density-regulated protein</fullName>
    </recommendedName>
</protein>
<dbReference type="InterPro" id="IPR036877">
    <property type="entry name" value="SUI1_dom_sf"/>
</dbReference>
<keyword evidence="5" id="KW-0648">Protein biosynthesis</keyword>
<keyword evidence="5" id="KW-0396">Initiation factor</keyword>
<dbReference type="InterPro" id="IPR050318">
    <property type="entry name" value="DENR/SUI1_TIF"/>
</dbReference>
<dbReference type="GO" id="GO:0003743">
    <property type="term" value="F:translation initiation factor activity"/>
    <property type="evidence" value="ECO:0007669"/>
    <property type="project" value="UniProtKB-KW"/>
</dbReference>
<proteinExistence type="inferred from homology"/>
<dbReference type="PROSITE" id="PS50296">
    <property type="entry name" value="SUI1"/>
    <property type="match status" value="1"/>
</dbReference>
<evidence type="ECO:0000259" key="4">
    <source>
        <dbReference type="PROSITE" id="PS50296"/>
    </source>
</evidence>
<evidence type="ECO:0000256" key="1">
    <source>
        <dbReference type="ARBA" id="ARBA00007514"/>
    </source>
</evidence>
<dbReference type="GO" id="GO:0002188">
    <property type="term" value="P:translation reinitiation"/>
    <property type="evidence" value="ECO:0007669"/>
    <property type="project" value="TreeGrafter"/>
</dbReference>
<dbReference type="Pfam" id="PF21023">
    <property type="entry name" value="DENR_N"/>
    <property type="match status" value="1"/>
</dbReference>
<reference evidence="5" key="1">
    <citation type="submission" date="2022-01" db="EMBL/GenBank/DDBJ databases">
        <title>Genome Sequence Resource for Two Populations of Ditylenchus destructor, the Migratory Endoparasitic Phytonematode.</title>
        <authorList>
            <person name="Zhang H."/>
            <person name="Lin R."/>
            <person name="Xie B."/>
        </authorList>
    </citation>
    <scope>NUCLEOTIDE SEQUENCE</scope>
    <source>
        <strain evidence="5">BazhouSP</strain>
    </source>
</reference>
<feature type="region of interest" description="Disordered" evidence="3">
    <location>
        <begin position="81"/>
        <end position="112"/>
    </location>
</feature>
<comment type="similarity">
    <text evidence="1 2">Belongs to the DENR family.</text>
</comment>
<dbReference type="Proteomes" id="UP001201812">
    <property type="component" value="Unassembled WGS sequence"/>
</dbReference>
<keyword evidence="6" id="KW-1185">Reference proteome</keyword>
<dbReference type="CDD" id="cd11607">
    <property type="entry name" value="DENR_C"/>
    <property type="match status" value="1"/>
</dbReference>
<evidence type="ECO:0000313" key="6">
    <source>
        <dbReference type="Proteomes" id="UP001201812"/>
    </source>
</evidence>
<dbReference type="InterPro" id="IPR046447">
    <property type="entry name" value="DENR_C"/>
</dbReference>
<accession>A0AAD4NK45</accession>
<dbReference type="Pfam" id="PF01253">
    <property type="entry name" value="SUI1"/>
    <property type="match status" value="1"/>
</dbReference>